<dbReference type="EMBL" id="BARU01020021">
    <property type="protein sequence ID" value="GAH59535.1"/>
    <property type="molecule type" value="Genomic_DNA"/>
</dbReference>
<evidence type="ECO:0000313" key="1">
    <source>
        <dbReference type="EMBL" id="GAH59535.1"/>
    </source>
</evidence>
<sequence>ALGSVVGSVVATVGALIASAVSAVVAAVTAVITTITSVVGSIVSSITSSLSAEAVHTTVTCGDIVVPIELAEATMFANLSAYITALKASFSAFLAAIHFETIIAVHEIAYLTSSAYRSMMAKVYGKLGEFSEAIGRSTGFIETAIQLARKTSLDVSSFLGKSYDLSEVVWLNDFNKLLGKISDTSSLYAKNPSQIWTDIDELIVKPAIDAKAEAQITMFATVKNLAGVAKSLDETLTTVQANFGAVVEELPAKWRNDITPIVDKISDEIKSFREGFLYPAFDKVSGV</sequence>
<feature type="non-terminal residue" evidence="1">
    <location>
        <position position="287"/>
    </location>
</feature>
<protein>
    <submittedName>
        <fullName evidence="1">Uncharacterized protein</fullName>
    </submittedName>
</protein>
<proteinExistence type="predicted"/>
<dbReference type="AlphaFoldDB" id="X1HR64"/>
<gene>
    <name evidence="1" type="ORF">S03H2_32923</name>
</gene>
<name>X1HR64_9ZZZZ</name>
<comment type="caution">
    <text evidence="1">The sequence shown here is derived from an EMBL/GenBank/DDBJ whole genome shotgun (WGS) entry which is preliminary data.</text>
</comment>
<reference evidence="1" key="1">
    <citation type="journal article" date="2014" name="Front. Microbiol.">
        <title>High frequency of phylogenetically diverse reductive dehalogenase-homologous genes in deep subseafloor sedimentary metagenomes.</title>
        <authorList>
            <person name="Kawai M."/>
            <person name="Futagami T."/>
            <person name="Toyoda A."/>
            <person name="Takaki Y."/>
            <person name="Nishi S."/>
            <person name="Hori S."/>
            <person name="Arai W."/>
            <person name="Tsubouchi T."/>
            <person name="Morono Y."/>
            <person name="Uchiyama I."/>
            <person name="Ito T."/>
            <person name="Fujiyama A."/>
            <person name="Inagaki F."/>
            <person name="Takami H."/>
        </authorList>
    </citation>
    <scope>NUCLEOTIDE SEQUENCE</scope>
    <source>
        <strain evidence="1">Expedition CK06-06</strain>
    </source>
</reference>
<feature type="non-terminal residue" evidence="1">
    <location>
        <position position="1"/>
    </location>
</feature>
<organism evidence="1">
    <name type="scientific">marine sediment metagenome</name>
    <dbReference type="NCBI Taxonomy" id="412755"/>
    <lineage>
        <taxon>unclassified sequences</taxon>
        <taxon>metagenomes</taxon>
        <taxon>ecological metagenomes</taxon>
    </lineage>
</organism>
<accession>X1HR64</accession>